<dbReference type="Proteomes" id="UP000005205">
    <property type="component" value="Unassembled WGS sequence"/>
</dbReference>
<evidence type="ECO:0000313" key="3">
    <source>
        <dbReference type="Proteomes" id="UP000005205"/>
    </source>
</evidence>
<dbReference type="KEGG" id="acep:105625755"/>
<evidence type="ECO:0000313" key="2">
    <source>
        <dbReference type="EnsemblMetazoa" id="XP_012062465.1"/>
    </source>
</evidence>
<dbReference type="OrthoDB" id="6361347at2759"/>
<keyword evidence="1" id="KW-1133">Transmembrane helix</keyword>
<dbReference type="InParanoid" id="A0A158NY57"/>
<keyword evidence="3" id="KW-1185">Reference proteome</keyword>
<gene>
    <name evidence="2" type="primary">105625755</name>
</gene>
<dbReference type="AlphaFoldDB" id="A0A158NY57"/>
<keyword evidence="1" id="KW-0812">Transmembrane</keyword>
<feature type="transmembrane region" description="Helical" evidence="1">
    <location>
        <begin position="132"/>
        <end position="150"/>
    </location>
</feature>
<protein>
    <submittedName>
        <fullName evidence="2">Uncharacterized protein</fullName>
    </submittedName>
</protein>
<dbReference type="PANTHER" id="PTHR37159">
    <property type="entry name" value="GH11867P"/>
    <property type="match status" value="1"/>
</dbReference>
<keyword evidence="1" id="KW-0472">Membrane</keyword>
<dbReference type="STRING" id="12957.A0A158NY57"/>
<accession>A0A158NY57</accession>
<name>A0A158NY57_ATTCE</name>
<sequence>MTDDHIGWTQTEIINDDKSDRKTYDNIQNIVKESVSKAKHAVKYIEYYAKHLKHIVDQNSAKPKDYDKWTDKEQCEHMLNNIKTYVPNVPDSLLFLIPAVFRRGDCGNSTDKPLWLDMEKFQRGQKFARDHIFSLFIANALSLFMLFTSIDGLKTLIFTQKSHTPYLSYIQITWRIHKIENIVWGNALMFVGAFDTFSHLRLTKDSGKLQFSGRVTGRLKLEKCQPIFSTVYRLFVPDEHFSIPSFTNPPLLVYHAYLVYHSCLGDTEEFFRLVSEPSTERS</sequence>
<proteinExistence type="predicted"/>
<reference evidence="2" key="2">
    <citation type="submission" date="2016-04" db="UniProtKB">
        <authorList>
            <consortium name="EnsemblMetazoa"/>
        </authorList>
    </citation>
    <scope>IDENTIFICATION</scope>
</reference>
<organism evidence="2 3">
    <name type="scientific">Atta cephalotes</name>
    <name type="common">Leafcutter ant</name>
    <dbReference type="NCBI Taxonomy" id="12957"/>
    <lineage>
        <taxon>Eukaryota</taxon>
        <taxon>Metazoa</taxon>
        <taxon>Ecdysozoa</taxon>
        <taxon>Arthropoda</taxon>
        <taxon>Hexapoda</taxon>
        <taxon>Insecta</taxon>
        <taxon>Pterygota</taxon>
        <taxon>Neoptera</taxon>
        <taxon>Endopterygota</taxon>
        <taxon>Hymenoptera</taxon>
        <taxon>Apocrita</taxon>
        <taxon>Aculeata</taxon>
        <taxon>Formicoidea</taxon>
        <taxon>Formicidae</taxon>
        <taxon>Myrmicinae</taxon>
        <taxon>Atta</taxon>
    </lineage>
</organism>
<dbReference type="EMBL" id="ADTU01003219">
    <property type="status" value="NOT_ANNOTATED_CDS"/>
    <property type="molecule type" value="Genomic_DNA"/>
</dbReference>
<reference evidence="3" key="1">
    <citation type="journal article" date="2011" name="PLoS Genet.">
        <title>The genome sequence of the leaf-cutter ant Atta cephalotes reveals insights into its obligate symbiotic lifestyle.</title>
        <authorList>
            <person name="Suen G."/>
            <person name="Teiling C."/>
            <person name="Li L."/>
            <person name="Holt C."/>
            <person name="Abouheif E."/>
            <person name="Bornberg-Bauer E."/>
            <person name="Bouffard P."/>
            <person name="Caldera E.J."/>
            <person name="Cash E."/>
            <person name="Cavanaugh A."/>
            <person name="Denas O."/>
            <person name="Elhaik E."/>
            <person name="Fave M.J."/>
            <person name="Gadau J."/>
            <person name="Gibson J.D."/>
            <person name="Graur D."/>
            <person name="Grubbs K.J."/>
            <person name="Hagen D.E."/>
            <person name="Harkins T.T."/>
            <person name="Helmkampf M."/>
            <person name="Hu H."/>
            <person name="Johnson B.R."/>
            <person name="Kim J."/>
            <person name="Marsh S.E."/>
            <person name="Moeller J.A."/>
            <person name="Munoz-Torres M.C."/>
            <person name="Murphy M.C."/>
            <person name="Naughton M.C."/>
            <person name="Nigam S."/>
            <person name="Overson R."/>
            <person name="Rajakumar R."/>
            <person name="Reese J.T."/>
            <person name="Scott J.J."/>
            <person name="Smith C.R."/>
            <person name="Tao S."/>
            <person name="Tsutsui N.D."/>
            <person name="Viljakainen L."/>
            <person name="Wissler L."/>
            <person name="Yandell M.D."/>
            <person name="Zimmer F."/>
            <person name="Taylor J."/>
            <person name="Slater S.C."/>
            <person name="Clifton S.W."/>
            <person name="Warren W.C."/>
            <person name="Elsik C.G."/>
            <person name="Smith C.D."/>
            <person name="Weinstock G.M."/>
            <person name="Gerardo N.M."/>
            <person name="Currie C.R."/>
        </authorList>
    </citation>
    <scope>NUCLEOTIDE SEQUENCE [LARGE SCALE GENOMIC DNA]</scope>
</reference>
<evidence type="ECO:0000256" key="1">
    <source>
        <dbReference type="SAM" id="Phobius"/>
    </source>
</evidence>
<dbReference type="PANTHER" id="PTHR37159:SF1">
    <property type="entry name" value="GH11867P"/>
    <property type="match status" value="1"/>
</dbReference>
<dbReference type="EMBL" id="ADTU01003218">
    <property type="status" value="NOT_ANNOTATED_CDS"/>
    <property type="molecule type" value="Genomic_DNA"/>
</dbReference>
<dbReference type="EnsemblMetazoa" id="XM_012207075.1">
    <property type="protein sequence ID" value="XP_012062465.1"/>
    <property type="gene ID" value="LOC105625755"/>
</dbReference>